<dbReference type="Proteomes" id="UP000319383">
    <property type="component" value="Chromosome"/>
</dbReference>
<dbReference type="GO" id="GO:1902201">
    <property type="term" value="P:negative regulation of bacterial-type flagellum-dependent cell motility"/>
    <property type="evidence" value="ECO:0007669"/>
    <property type="project" value="TreeGrafter"/>
</dbReference>
<dbReference type="KEGG" id="sdyn:Mal52_32430"/>
<dbReference type="FunFam" id="3.30.70.270:FF:000001">
    <property type="entry name" value="Diguanylate cyclase domain protein"/>
    <property type="match status" value="1"/>
</dbReference>
<dbReference type="GO" id="GO:0005886">
    <property type="term" value="C:plasma membrane"/>
    <property type="evidence" value="ECO:0007669"/>
    <property type="project" value="TreeGrafter"/>
</dbReference>
<name>A0A517ZQL8_9PLAN</name>
<evidence type="ECO:0000313" key="3">
    <source>
        <dbReference type="EMBL" id="QDU44757.1"/>
    </source>
</evidence>
<dbReference type="InterPro" id="IPR000160">
    <property type="entry name" value="GGDEF_dom"/>
</dbReference>
<dbReference type="InterPro" id="IPR050469">
    <property type="entry name" value="Diguanylate_Cyclase"/>
</dbReference>
<evidence type="ECO:0000259" key="2">
    <source>
        <dbReference type="PROSITE" id="PS50887"/>
    </source>
</evidence>
<dbReference type="EC" id="2.7.7.65" evidence="1"/>
<protein>
    <recommendedName>
        <fullName evidence="1">diguanylate cyclase</fullName>
        <ecNumber evidence="1">2.7.7.65</ecNumber>
    </recommendedName>
</protein>
<dbReference type="SUPFAM" id="SSF55073">
    <property type="entry name" value="Nucleotide cyclase"/>
    <property type="match status" value="1"/>
</dbReference>
<proteinExistence type="predicted"/>
<dbReference type="InterPro" id="IPR043128">
    <property type="entry name" value="Rev_trsase/Diguanyl_cyclase"/>
</dbReference>
<dbReference type="AlphaFoldDB" id="A0A517ZQL8"/>
<dbReference type="NCBIfam" id="TIGR00254">
    <property type="entry name" value="GGDEF"/>
    <property type="match status" value="1"/>
</dbReference>
<evidence type="ECO:0000313" key="4">
    <source>
        <dbReference type="Proteomes" id="UP000319383"/>
    </source>
</evidence>
<feature type="domain" description="GGDEF" evidence="2">
    <location>
        <begin position="56"/>
        <end position="188"/>
    </location>
</feature>
<dbReference type="PANTHER" id="PTHR45138:SF24">
    <property type="entry name" value="DIGUANYLATE CYCLASE DGCC-RELATED"/>
    <property type="match status" value="1"/>
</dbReference>
<sequence length="206" mass="22871">MVAELKHARLVIAEQQQRLLLSQAEARTDALTGLFNRRAMNDWLDHSLKRYRLYGEAYSLMLIDIDDFKLINDDLGHVEGDRVLQQVAEVLAASLKPQHQLARYGGDEFSIVLPASDISVAQVSGMQFLESFAKHTFGIENQVRQITLTIGIAQQTENLEKLELIKRADACLIAAKSAGKNRCCYFDHGIGLPVAALPAVISVENP</sequence>
<dbReference type="PROSITE" id="PS50887">
    <property type="entry name" value="GGDEF"/>
    <property type="match status" value="1"/>
</dbReference>
<dbReference type="GO" id="GO:0052621">
    <property type="term" value="F:diguanylate cyclase activity"/>
    <property type="evidence" value="ECO:0007669"/>
    <property type="project" value="UniProtKB-EC"/>
</dbReference>
<dbReference type="CDD" id="cd01949">
    <property type="entry name" value="GGDEF"/>
    <property type="match status" value="1"/>
</dbReference>
<organism evidence="3 4">
    <name type="scientific">Symmachiella dynata</name>
    <dbReference type="NCBI Taxonomy" id="2527995"/>
    <lineage>
        <taxon>Bacteria</taxon>
        <taxon>Pseudomonadati</taxon>
        <taxon>Planctomycetota</taxon>
        <taxon>Planctomycetia</taxon>
        <taxon>Planctomycetales</taxon>
        <taxon>Planctomycetaceae</taxon>
        <taxon>Symmachiella</taxon>
    </lineage>
</organism>
<reference evidence="3 4" key="1">
    <citation type="submission" date="2019-02" db="EMBL/GenBank/DDBJ databases">
        <title>Deep-cultivation of Planctomycetes and their phenomic and genomic characterization uncovers novel biology.</title>
        <authorList>
            <person name="Wiegand S."/>
            <person name="Jogler M."/>
            <person name="Boedeker C."/>
            <person name="Pinto D."/>
            <person name="Vollmers J."/>
            <person name="Rivas-Marin E."/>
            <person name="Kohn T."/>
            <person name="Peeters S.H."/>
            <person name="Heuer A."/>
            <person name="Rast P."/>
            <person name="Oberbeckmann S."/>
            <person name="Bunk B."/>
            <person name="Jeske O."/>
            <person name="Meyerdierks A."/>
            <person name="Storesund J.E."/>
            <person name="Kallscheuer N."/>
            <person name="Luecker S."/>
            <person name="Lage O.M."/>
            <person name="Pohl T."/>
            <person name="Merkel B.J."/>
            <person name="Hornburger P."/>
            <person name="Mueller R.-W."/>
            <person name="Bruemmer F."/>
            <person name="Labrenz M."/>
            <person name="Spormann A.M."/>
            <person name="Op den Camp H."/>
            <person name="Overmann J."/>
            <person name="Amann R."/>
            <person name="Jetten M.S.M."/>
            <person name="Mascher T."/>
            <person name="Medema M.H."/>
            <person name="Devos D.P."/>
            <person name="Kaster A.-K."/>
            <person name="Ovreas L."/>
            <person name="Rohde M."/>
            <person name="Galperin M.Y."/>
            <person name="Jogler C."/>
        </authorList>
    </citation>
    <scope>NUCLEOTIDE SEQUENCE [LARGE SCALE GENOMIC DNA]</scope>
    <source>
        <strain evidence="3 4">Mal52</strain>
    </source>
</reference>
<dbReference type="EMBL" id="CP036276">
    <property type="protein sequence ID" value="QDU44757.1"/>
    <property type="molecule type" value="Genomic_DNA"/>
</dbReference>
<keyword evidence="4" id="KW-1185">Reference proteome</keyword>
<dbReference type="Pfam" id="PF00990">
    <property type="entry name" value="GGDEF"/>
    <property type="match status" value="1"/>
</dbReference>
<dbReference type="SMART" id="SM00267">
    <property type="entry name" value="GGDEF"/>
    <property type="match status" value="1"/>
</dbReference>
<dbReference type="PANTHER" id="PTHR45138">
    <property type="entry name" value="REGULATORY COMPONENTS OF SENSORY TRANSDUCTION SYSTEM"/>
    <property type="match status" value="1"/>
</dbReference>
<gene>
    <name evidence="3" type="primary">pleD_3</name>
    <name evidence="3" type="ORF">Mal52_32430</name>
</gene>
<dbReference type="GO" id="GO:0043709">
    <property type="term" value="P:cell adhesion involved in single-species biofilm formation"/>
    <property type="evidence" value="ECO:0007669"/>
    <property type="project" value="TreeGrafter"/>
</dbReference>
<accession>A0A517ZQL8</accession>
<dbReference type="Gene3D" id="3.30.70.270">
    <property type="match status" value="1"/>
</dbReference>
<evidence type="ECO:0000256" key="1">
    <source>
        <dbReference type="ARBA" id="ARBA00012528"/>
    </source>
</evidence>
<dbReference type="InterPro" id="IPR029787">
    <property type="entry name" value="Nucleotide_cyclase"/>
</dbReference>